<keyword evidence="2" id="KW-1185">Reference proteome</keyword>
<comment type="caution">
    <text evidence="1">The sequence shown here is derived from an EMBL/GenBank/DDBJ whole genome shotgun (WGS) entry which is preliminary data.</text>
</comment>
<dbReference type="AlphaFoldDB" id="A0A2T8HK02"/>
<organism evidence="1 2">
    <name type="scientific">Sphingobacterium corticibacter</name>
    <dbReference type="NCBI Taxonomy" id="2171749"/>
    <lineage>
        <taxon>Bacteria</taxon>
        <taxon>Pseudomonadati</taxon>
        <taxon>Bacteroidota</taxon>
        <taxon>Sphingobacteriia</taxon>
        <taxon>Sphingobacteriales</taxon>
        <taxon>Sphingobacteriaceae</taxon>
        <taxon>Sphingobacterium</taxon>
    </lineage>
</organism>
<gene>
    <name evidence="1" type="ORF">DC487_07520</name>
</gene>
<dbReference type="Proteomes" id="UP000245627">
    <property type="component" value="Unassembled WGS sequence"/>
</dbReference>
<evidence type="ECO:0000313" key="1">
    <source>
        <dbReference type="EMBL" id="PVH25774.1"/>
    </source>
</evidence>
<protein>
    <submittedName>
        <fullName evidence="1">Uncharacterized protein</fullName>
    </submittedName>
</protein>
<evidence type="ECO:0000313" key="2">
    <source>
        <dbReference type="Proteomes" id="UP000245627"/>
    </source>
</evidence>
<name>A0A2T8HK02_9SPHI</name>
<accession>A0A2T8HK02</accession>
<sequence>MASYKDGVYYENEVRSIVFYDKKKERKRKEDKPASLVNRELIRAEYRLTERDSIDRFFSSNNFKISTLLNDYYDVIEKVRNVFTSLQWISSKIIDPRSLLEDQNVKMQLMAVGLECSGGRLEVEQLLEIAKQENPNLYKNKIINLRKFLISLEGMTFPPTINTEIEQFQKELEMSFKNVA</sequence>
<proteinExistence type="predicted"/>
<reference evidence="1 2" key="1">
    <citation type="submission" date="2018-04" db="EMBL/GenBank/DDBJ databases">
        <title>Sphingobacterium cortibacter sp. nov.</title>
        <authorList>
            <person name="Li Y."/>
        </authorList>
    </citation>
    <scope>NUCLEOTIDE SEQUENCE [LARGE SCALE GENOMIC DNA]</scope>
    <source>
        <strain evidence="1 2">2c-3</strain>
    </source>
</reference>
<dbReference type="RefSeq" id="WP_116775345.1">
    <property type="nucleotide sequence ID" value="NZ_QDKG01000002.1"/>
</dbReference>
<dbReference type="EMBL" id="QDKG01000002">
    <property type="protein sequence ID" value="PVH25774.1"/>
    <property type="molecule type" value="Genomic_DNA"/>
</dbReference>